<dbReference type="PANTHER" id="PTHR10856">
    <property type="entry name" value="CORONIN"/>
    <property type="match status" value="1"/>
</dbReference>
<evidence type="ECO:0000313" key="10">
    <source>
        <dbReference type="EMBL" id="KAK7471800.1"/>
    </source>
</evidence>
<dbReference type="Pfam" id="PF16300">
    <property type="entry name" value="WD40_4"/>
    <property type="match status" value="1"/>
</dbReference>
<name>A0ABD0JDR2_9CAEN</name>
<accession>A0ABD0JDR2</accession>
<evidence type="ECO:0000256" key="8">
    <source>
        <dbReference type="SAM" id="MobiDB-lite"/>
    </source>
</evidence>
<feature type="region of interest" description="Disordered" evidence="8">
    <location>
        <begin position="400"/>
        <end position="492"/>
    </location>
</feature>
<dbReference type="SMART" id="SM00320">
    <property type="entry name" value="WD40"/>
    <property type="match status" value="3"/>
</dbReference>
<dbReference type="InterPro" id="IPR001680">
    <property type="entry name" value="WD40_rpt"/>
</dbReference>
<evidence type="ECO:0000256" key="3">
    <source>
        <dbReference type="ARBA" id="ARBA00022737"/>
    </source>
</evidence>
<feature type="compositionally biased region" description="Low complexity" evidence="8">
    <location>
        <begin position="450"/>
        <end position="462"/>
    </location>
</feature>
<dbReference type="InterPro" id="IPR015048">
    <property type="entry name" value="DUF1899"/>
</dbReference>
<feature type="domain" description="DUF1899" evidence="9">
    <location>
        <begin position="4"/>
        <end position="67"/>
    </location>
</feature>
<dbReference type="InterPro" id="IPR015505">
    <property type="entry name" value="Coronin"/>
</dbReference>
<evidence type="ECO:0000256" key="1">
    <source>
        <dbReference type="ARBA" id="ARBA00009482"/>
    </source>
</evidence>
<protein>
    <recommendedName>
        <fullName evidence="7">Coronin</fullName>
    </recommendedName>
</protein>
<reference evidence="10 11" key="1">
    <citation type="journal article" date="2023" name="Sci. Data">
        <title>Genome assembly of the Korean intertidal mud-creeper Batillaria attramentaria.</title>
        <authorList>
            <person name="Patra A.K."/>
            <person name="Ho P.T."/>
            <person name="Jun S."/>
            <person name="Lee S.J."/>
            <person name="Kim Y."/>
            <person name="Won Y.J."/>
        </authorList>
    </citation>
    <scope>NUCLEOTIDE SEQUENCE [LARGE SCALE GENOMIC DNA]</scope>
    <source>
        <strain evidence="10">Wonlab-2016</strain>
    </source>
</reference>
<keyword evidence="11" id="KW-1185">Reference proteome</keyword>
<evidence type="ECO:0000256" key="7">
    <source>
        <dbReference type="RuleBase" id="RU280818"/>
    </source>
</evidence>
<dbReference type="Pfam" id="PF00400">
    <property type="entry name" value="WD40"/>
    <property type="match status" value="2"/>
</dbReference>
<feature type="repeat" description="WD" evidence="6">
    <location>
        <begin position="126"/>
        <end position="168"/>
    </location>
</feature>
<dbReference type="AlphaFoldDB" id="A0ABD0JDR2"/>
<dbReference type="SMART" id="SM01166">
    <property type="entry name" value="DUF1899"/>
    <property type="match status" value="1"/>
</dbReference>
<dbReference type="PROSITE" id="PS50082">
    <property type="entry name" value="WD_REPEATS_2"/>
    <property type="match status" value="3"/>
</dbReference>
<dbReference type="SUPFAM" id="SSF50978">
    <property type="entry name" value="WD40 repeat-like"/>
    <property type="match status" value="1"/>
</dbReference>
<keyword evidence="4" id="KW-0175">Coiled coil</keyword>
<dbReference type="EMBL" id="JACVVK020000477">
    <property type="protein sequence ID" value="KAK7471800.1"/>
    <property type="molecule type" value="Genomic_DNA"/>
</dbReference>
<dbReference type="InterPro" id="IPR036322">
    <property type="entry name" value="WD40_repeat_dom_sf"/>
</dbReference>
<dbReference type="PROSITE" id="PS50294">
    <property type="entry name" value="WD_REPEATS_REGION"/>
    <property type="match status" value="1"/>
</dbReference>
<dbReference type="SMART" id="SM01167">
    <property type="entry name" value="DUF1900"/>
    <property type="match status" value="1"/>
</dbReference>
<gene>
    <name evidence="10" type="ORF">BaRGS_00035539</name>
</gene>
<dbReference type="Proteomes" id="UP001519460">
    <property type="component" value="Unassembled WGS sequence"/>
</dbReference>
<dbReference type="InterPro" id="IPR015943">
    <property type="entry name" value="WD40/YVTN_repeat-like_dom_sf"/>
</dbReference>
<evidence type="ECO:0000313" key="11">
    <source>
        <dbReference type="Proteomes" id="UP001519460"/>
    </source>
</evidence>
<evidence type="ECO:0000259" key="9">
    <source>
        <dbReference type="SMART" id="SM01166"/>
    </source>
</evidence>
<evidence type="ECO:0000256" key="5">
    <source>
        <dbReference type="ARBA" id="ARBA00023203"/>
    </source>
</evidence>
<organism evidence="10 11">
    <name type="scientific">Batillaria attramentaria</name>
    <dbReference type="NCBI Taxonomy" id="370345"/>
    <lineage>
        <taxon>Eukaryota</taxon>
        <taxon>Metazoa</taxon>
        <taxon>Spiralia</taxon>
        <taxon>Lophotrochozoa</taxon>
        <taxon>Mollusca</taxon>
        <taxon>Gastropoda</taxon>
        <taxon>Caenogastropoda</taxon>
        <taxon>Sorbeoconcha</taxon>
        <taxon>Cerithioidea</taxon>
        <taxon>Batillariidae</taxon>
        <taxon>Batillaria</taxon>
    </lineage>
</organism>
<keyword evidence="5" id="KW-0009">Actin-binding</keyword>
<evidence type="ECO:0000256" key="4">
    <source>
        <dbReference type="ARBA" id="ARBA00023054"/>
    </source>
</evidence>
<feature type="repeat" description="WD" evidence="6">
    <location>
        <begin position="169"/>
        <end position="210"/>
    </location>
</feature>
<dbReference type="GO" id="GO:0003779">
    <property type="term" value="F:actin binding"/>
    <property type="evidence" value="ECO:0007669"/>
    <property type="project" value="UniProtKB-KW"/>
</dbReference>
<dbReference type="Pfam" id="PF08953">
    <property type="entry name" value="DUF1899"/>
    <property type="match status" value="1"/>
</dbReference>
<keyword evidence="2 6" id="KW-0853">WD repeat</keyword>
<feature type="non-terminal residue" evidence="10">
    <location>
        <position position="569"/>
    </location>
</feature>
<sequence>MAFKIRSSKFRHVYGSPFRKEQSFENVRITRNAHDSNFCCVNPKNVAVVTESAGGGAFLVLPIERTGRVDITFPKVSGHAGAVLDIKWNPFNDDIIASASEDCTVKIWQIPKTGLVTTLSEWSVDLHGHARRVGYVEWHPSAENILLSTGFDYKCILWNVEQAEPVNIIDCHTDTVFSIAWNRDGSLFATTSKDKKLRTIDPRASTVATEVASHRGPKASKVVFVDNHRLATTGFSQMSERQLALWDLRQFKTALHTTDLDSSCGVLLPYFDYDTQVIFLAGKGDGNIRYFEVSDSCFHFLNAYQSSSPQRGLGMMPKRGCDIQRCEIVRFYKLHAAKNLVEPISMIVPRKTDGFQEDLFPPTASTIPSLRADEWIAGQTREPILVSLQDGQVTNSPKITTSKAVQKQDGALQQAPTITTYRAVNHSGDKQPPVQMRVDAGSKKASLETSPSSASSPNPAAKSVERKVYSPVTPPGAEPSTNGLASGDSERELSLSKTLGTVCLSRPQLPAVCDAPLIASCALVNSSLGPATSTRRNPVSRSKTISSPYEHSNYIKLVIGEPTAQSHSN</sequence>
<feature type="repeat" description="WD" evidence="6">
    <location>
        <begin position="76"/>
        <end position="118"/>
    </location>
</feature>
<evidence type="ECO:0000256" key="6">
    <source>
        <dbReference type="PROSITE-ProRule" id="PRU00221"/>
    </source>
</evidence>
<dbReference type="PANTHER" id="PTHR10856:SF44">
    <property type="entry name" value="CORONIN"/>
    <property type="match status" value="1"/>
</dbReference>
<dbReference type="Gene3D" id="2.130.10.10">
    <property type="entry name" value="YVTN repeat-like/Quinoprotein amine dehydrogenase"/>
    <property type="match status" value="1"/>
</dbReference>
<comment type="similarity">
    <text evidence="1 7">Belongs to the WD repeat coronin family.</text>
</comment>
<dbReference type="FunFam" id="2.130.10.10:FF:000502">
    <property type="entry name" value="Coronin"/>
    <property type="match status" value="1"/>
</dbReference>
<keyword evidence="3 7" id="KW-0677">Repeat</keyword>
<comment type="caution">
    <text evidence="10">The sequence shown here is derived from an EMBL/GenBank/DDBJ whole genome shotgun (WGS) entry which is preliminary data.</text>
</comment>
<evidence type="ECO:0000256" key="2">
    <source>
        <dbReference type="ARBA" id="ARBA00022574"/>
    </source>
</evidence>
<proteinExistence type="inferred from homology"/>